<proteinExistence type="predicted"/>
<reference evidence="1 2" key="1">
    <citation type="submission" date="2014-11" db="EMBL/GenBank/DDBJ databases">
        <title>Draft genome sequence of Pseudomonas fluorescens strains SF4c SF39a.</title>
        <authorList>
            <person name="Underwood G.E."/>
            <person name="Ly L.K."/>
            <person name="Bitzer A.S."/>
            <person name="Godino A."/>
            <person name="Bucci V."/>
            <person name="Fischer S."/>
            <person name="Silby M.W."/>
        </authorList>
    </citation>
    <scope>NUCLEOTIDE SEQUENCE [LARGE SCALE GENOMIC DNA]</scope>
    <source>
        <strain evidence="1 2">SF4c</strain>
    </source>
</reference>
<name>A0AAE2A9G5_PSEFL</name>
<comment type="caution">
    <text evidence="1">The sequence shown here is derived from an EMBL/GenBank/DDBJ whole genome shotgun (WGS) entry which is preliminary data.</text>
</comment>
<dbReference type="Proteomes" id="UP000031587">
    <property type="component" value="Unassembled WGS sequence"/>
</dbReference>
<dbReference type="InterPro" id="IPR016193">
    <property type="entry name" value="Cytidine_deaminase-like"/>
</dbReference>
<dbReference type="SUPFAM" id="SSF53927">
    <property type="entry name" value="Cytidine deaminase-like"/>
    <property type="match status" value="1"/>
</dbReference>
<dbReference type="EMBL" id="JTGH01000007">
    <property type="protein sequence ID" value="KIF61760.1"/>
    <property type="molecule type" value="Genomic_DNA"/>
</dbReference>
<gene>
    <name evidence="1" type="ORF">QS95_07945</name>
</gene>
<evidence type="ECO:0000313" key="2">
    <source>
        <dbReference type="Proteomes" id="UP000031587"/>
    </source>
</evidence>
<dbReference type="AlphaFoldDB" id="A0AAE2A9G5"/>
<dbReference type="Pfam" id="PF14441">
    <property type="entry name" value="OTT_1508_deam"/>
    <property type="match status" value="1"/>
</dbReference>
<accession>A0AAE2A9G5</accession>
<sequence>MPYSPEKLDLIAKFSLRFMFTGTYSQTKYMNSACVAVSSDGDQIYIAANDLFSDRNGKEDILAATAAILSLPKRPTLWQKKKYRLELSKKQRFWNQIERVSYMLGLTFSIHPSKFLFIPNRKGDLDRTFHAEMQLIRYHEMAEIPLNPRYIGVSKACCLKCTGKLTQLKIRFHQSHDESESKDWVDPTQYLFPESHTFPFLMSSATDTTPAISIAPSASSAIHIEELD</sequence>
<protein>
    <submittedName>
        <fullName evidence="1">Uncharacterized protein</fullName>
    </submittedName>
</protein>
<dbReference type="RefSeq" id="WP_039767177.1">
    <property type="nucleotide sequence ID" value="NZ_JTGH01000007.1"/>
</dbReference>
<dbReference type="InterPro" id="IPR027796">
    <property type="entry name" value="OTT_1508_deam-like"/>
</dbReference>
<organism evidence="1 2">
    <name type="scientific">Pseudomonas fluorescens</name>
    <dbReference type="NCBI Taxonomy" id="294"/>
    <lineage>
        <taxon>Bacteria</taxon>
        <taxon>Pseudomonadati</taxon>
        <taxon>Pseudomonadota</taxon>
        <taxon>Gammaproteobacteria</taxon>
        <taxon>Pseudomonadales</taxon>
        <taxon>Pseudomonadaceae</taxon>
        <taxon>Pseudomonas</taxon>
    </lineage>
</organism>
<dbReference type="GO" id="GO:0003824">
    <property type="term" value="F:catalytic activity"/>
    <property type="evidence" value="ECO:0007669"/>
    <property type="project" value="InterPro"/>
</dbReference>
<evidence type="ECO:0000313" key="1">
    <source>
        <dbReference type="EMBL" id="KIF61760.1"/>
    </source>
</evidence>